<dbReference type="EMBL" id="KB446535">
    <property type="protein sequence ID" value="EME49489.1"/>
    <property type="molecule type" value="Genomic_DNA"/>
</dbReference>
<keyword evidence="2" id="KW-1185">Reference proteome</keyword>
<accession>N1Q4F4</accession>
<reference evidence="1 2" key="2">
    <citation type="journal article" date="2012" name="PLoS Pathog.">
        <title>Diverse lifestyles and strategies of plant pathogenesis encoded in the genomes of eighteen Dothideomycetes fungi.</title>
        <authorList>
            <person name="Ohm R.A."/>
            <person name="Feau N."/>
            <person name="Henrissat B."/>
            <person name="Schoch C.L."/>
            <person name="Horwitz B.A."/>
            <person name="Barry K.W."/>
            <person name="Condon B.J."/>
            <person name="Copeland A.C."/>
            <person name="Dhillon B."/>
            <person name="Glaser F."/>
            <person name="Hesse C.N."/>
            <person name="Kosti I."/>
            <person name="LaButti K."/>
            <person name="Lindquist E.A."/>
            <person name="Lucas S."/>
            <person name="Salamov A.A."/>
            <person name="Bradshaw R.E."/>
            <person name="Ciuffetti L."/>
            <person name="Hamelin R.C."/>
            <person name="Kema G.H.J."/>
            <person name="Lawrence C."/>
            <person name="Scott J.A."/>
            <person name="Spatafora J.W."/>
            <person name="Turgeon B.G."/>
            <person name="de Wit P.J.G.M."/>
            <person name="Zhong S."/>
            <person name="Goodwin S.B."/>
            <person name="Grigoriev I.V."/>
        </authorList>
    </citation>
    <scope>NUCLEOTIDE SEQUENCE [LARGE SCALE GENOMIC DNA]</scope>
    <source>
        <strain evidence="2">NZE10 / CBS 128990</strain>
    </source>
</reference>
<organism evidence="1 2">
    <name type="scientific">Dothistroma septosporum (strain NZE10 / CBS 128990)</name>
    <name type="common">Red band needle blight fungus</name>
    <name type="synonym">Mycosphaerella pini</name>
    <dbReference type="NCBI Taxonomy" id="675120"/>
    <lineage>
        <taxon>Eukaryota</taxon>
        <taxon>Fungi</taxon>
        <taxon>Dikarya</taxon>
        <taxon>Ascomycota</taxon>
        <taxon>Pezizomycotina</taxon>
        <taxon>Dothideomycetes</taxon>
        <taxon>Dothideomycetidae</taxon>
        <taxon>Mycosphaerellales</taxon>
        <taxon>Mycosphaerellaceae</taxon>
        <taxon>Dothistroma</taxon>
    </lineage>
</organism>
<dbReference type="Proteomes" id="UP000016933">
    <property type="component" value="Unassembled WGS sequence"/>
</dbReference>
<evidence type="ECO:0000313" key="1">
    <source>
        <dbReference type="EMBL" id="EME49489.1"/>
    </source>
</evidence>
<evidence type="ECO:0000313" key="2">
    <source>
        <dbReference type="Proteomes" id="UP000016933"/>
    </source>
</evidence>
<gene>
    <name evidence="1" type="ORF">DOTSEDRAFT_68302</name>
</gene>
<proteinExistence type="predicted"/>
<dbReference type="HOGENOM" id="CLU_2622003_0_0_1"/>
<name>N1Q4F4_DOTSN</name>
<dbReference type="AlphaFoldDB" id="N1Q4F4"/>
<reference evidence="2" key="1">
    <citation type="journal article" date="2012" name="PLoS Genet.">
        <title>The genomes of the fungal plant pathogens Cladosporium fulvum and Dothistroma septosporum reveal adaptation to different hosts and lifestyles but also signatures of common ancestry.</title>
        <authorList>
            <person name="de Wit P.J.G.M."/>
            <person name="van der Burgt A."/>
            <person name="Oekmen B."/>
            <person name="Stergiopoulos I."/>
            <person name="Abd-Elsalam K.A."/>
            <person name="Aerts A.L."/>
            <person name="Bahkali A.H."/>
            <person name="Beenen H.G."/>
            <person name="Chettri P."/>
            <person name="Cox M.P."/>
            <person name="Datema E."/>
            <person name="de Vries R.P."/>
            <person name="Dhillon B."/>
            <person name="Ganley A.R."/>
            <person name="Griffiths S.A."/>
            <person name="Guo Y."/>
            <person name="Hamelin R.C."/>
            <person name="Henrissat B."/>
            <person name="Kabir M.S."/>
            <person name="Jashni M.K."/>
            <person name="Kema G."/>
            <person name="Klaubauf S."/>
            <person name="Lapidus A."/>
            <person name="Levasseur A."/>
            <person name="Lindquist E."/>
            <person name="Mehrabi R."/>
            <person name="Ohm R.A."/>
            <person name="Owen T.J."/>
            <person name="Salamov A."/>
            <person name="Schwelm A."/>
            <person name="Schijlen E."/>
            <person name="Sun H."/>
            <person name="van den Burg H.A."/>
            <person name="van Ham R.C.H.J."/>
            <person name="Zhang S."/>
            <person name="Goodwin S.B."/>
            <person name="Grigoriev I.V."/>
            <person name="Collemare J."/>
            <person name="Bradshaw R.E."/>
        </authorList>
    </citation>
    <scope>NUCLEOTIDE SEQUENCE [LARGE SCALE GENOMIC DNA]</scope>
    <source>
        <strain evidence="2">NZE10 / CBS 128990</strain>
    </source>
</reference>
<protein>
    <submittedName>
        <fullName evidence="1">Uncharacterized protein</fullName>
    </submittedName>
</protein>
<sequence>MLNCRAFGLSDGTCCLLLSRTLKTPPSIVSPQRALSILDGTDQSPEIAFADRRLSLLAVYQIDTLHSDGSTCRTLKYQ</sequence>